<keyword evidence="2 6" id="KW-0689">Ribosomal protein</keyword>
<dbReference type="PANTHER" id="PTHR11758">
    <property type="entry name" value="40S RIBOSOMAL PROTEIN S15A"/>
    <property type="match status" value="1"/>
</dbReference>
<evidence type="ECO:0000313" key="8">
    <source>
        <dbReference type="EMBL" id="UTC24284.1"/>
    </source>
</evidence>
<evidence type="ECO:0000256" key="6">
    <source>
        <dbReference type="HAMAP-Rule" id="MF_01302"/>
    </source>
</evidence>
<dbReference type="EMBL" id="CP092900">
    <property type="protein sequence ID" value="UTC24284.1"/>
    <property type="molecule type" value="Genomic_DNA"/>
</dbReference>
<dbReference type="Gene3D" id="3.30.1370.30">
    <property type="match status" value="1"/>
</dbReference>
<evidence type="ECO:0000313" key="9">
    <source>
        <dbReference type="Proteomes" id="UP001055955"/>
    </source>
</evidence>
<proteinExistence type="inferred from homology"/>
<keyword evidence="6" id="KW-0699">rRNA-binding</keyword>
<evidence type="ECO:0000256" key="3">
    <source>
        <dbReference type="ARBA" id="ARBA00023274"/>
    </source>
</evidence>
<dbReference type="PROSITE" id="PS00053">
    <property type="entry name" value="RIBOSOMAL_S8"/>
    <property type="match status" value="1"/>
</dbReference>
<dbReference type="GO" id="GO:0005840">
    <property type="term" value="C:ribosome"/>
    <property type="evidence" value="ECO:0007669"/>
    <property type="project" value="UniProtKB-KW"/>
</dbReference>
<dbReference type="RefSeq" id="WP_258568068.1">
    <property type="nucleotide sequence ID" value="NZ_CP092900.1"/>
</dbReference>
<keyword evidence="9" id="KW-1185">Reference proteome</keyword>
<dbReference type="Proteomes" id="UP001055955">
    <property type="component" value="Chromosome"/>
</dbReference>
<sequence length="132" mass="14394">MLQDPIADFLNRIKNAYAVKKDSVVVSHSKVAIAILSVMKEQGSIQGFTVNESGTFPVIDVELSYVDGAASMRSCKRVSKPSLRVYRGYSDMPIIRNGLGYLIVSTSSGIMTSKQAINAKLGGELICEIDYR</sequence>
<name>A0ABY5DIU6_9GAMM</name>
<gene>
    <name evidence="6 8" type="primary">rpsH</name>
    <name evidence="8" type="ORF">MMH89_03475</name>
</gene>
<organism evidence="8 9">
    <name type="scientific">Candidatus Comchoanobacter bicostacola</name>
    <dbReference type="NCBI Taxonomy" id="2919598"/>
    <lineage>
        <taxon>Bacteria</taxon>
        <taxon>Pseudomonadati</taxon>
        <taxon>Pseudomonadota</taxon>
        <taxon>Gammaproteobacteria</taxon>
        <taxon>Candidatus Comchoanobacterales</taxon>
        <taxon>Candidatus Comchoanobacteraceae</taxon>
        <taxon>Candidatus Comchoanobacter</taxon>
    </lineage>
</organism>
<dbReference type="InterPro" id="IPR047863">
    <property type="entry name" value="Ribosomal_uS8_CS"/>
</dbReference>
<evidence type="ECO:0000256" key="4">
    <source>
        <dbReference type="ARBA" id="ARBA00035258"/>
    </source>
</evidence>
<dbReference type="Pfam" id="PF00410">
    <property type="entry name" value="Ribosomal_S8"/>
    <property type="match status" value="1"/>
</dbReference>
<keyword evidence="6" id="KW-0694">RNA-binding</keyword>
<dbReference type="InterPro" id="IPR000630">
    <property type="entry name" value="Ribosomal_uS8"/>
</dbReference>
<evidence type="ECO:0000256" key="7">
    <source>
        <dbReference type="RuleBase" id="RU003660"/>
    </source>
</evidence>
<evidence type="ECO:0000256" key="1">
    <source>
        <dbReference type="ARBA" id="ARBA00006471"/>
    </source>
</evidence>
<evidence type="ECO:0000256" key="5">
    <source>
        <dbReference type="ARBA" id="ARBA00046740"/>
    </source>
</evidence>
<comment type="function">
    <text evidence="6">One of the primary rRNA binding proteins, it binds directly to 16S rRNA central domain where it helps coordinate assembly of the platform of the 30S subunit.</text>
</comment>
<dbReference type="Gene3D" id="3.30.1490.10">
    <property type="match status" value="1"/>
</dbReference>
<dbReference type="InterPro" id="IPR035987">
    <property type="entry name" value="Ribosomal_uS8_sf"/>
</dbReference>
<keyword evidence="3 6" id="KW-0687">Ribonucleoprotein</keyword>
<dbReference type="HAMAP" id="MF_01302_B">
    <property type="entry name" value="Ribosomal_uS8_B"/>
    <property type="match status" value="1"/>
</dbReference>
<reference evidence="8 9" key="1">
    <citation type="journal article" date="2022" name="Nat. Microbiol.">
        <title>The microbiome of a bacterivorous marine choanoflagellate contains a resource-demanding obligate bacterial associate.</title>
        <authorList>
            <person name="Needham D.M."/>
            <person name="Poirier C."/>
            <person name="Bachy C."/>
            <person name="George E.E."/>
            <person name="Wilken S."/>
            <person name="Yung C.C.M."/>
            <person name="Limardo A.J."/>
            <person name="Morando M."/>
            <person name="Sudek L."/>
            <person name="Malmstrom R.R."/>
            <person name="Keeling P.J."/>
            <person name="Santoro A.E."/>
            <person name="Worden A.Z."/>
        </authorList>
    </citation>
    <scope>NUCLEOTIDE SEQUENCE [LARGE SCALE GENOMIC DNA]</scope>
    <source>
        <strain evidence="8 9">Comchoano-1</strain>
    </source>
</reference>
<comment type="subunit">
    <text evidence="5 6">Part of the 30S ribosomal subunit. Contacts proteins S5 and S12.</text>
</comment>
<accession>A0ABY5DIU6</accession>
<dbReference type="NCBIfam" id="NF001109">
    <property type="entry name" value="PRK00136.1"/>
    <property type="match status" value="1"/>
</dbReference>
<comment type="similarity">
    <text evidence="1 6 7">Belongs to the universal ribosomal protein uS8 family.</text>
</comment>
<dbReference type="SUPFAM" id="SSF56047">
    <property type="entry name" value="Ribosomal protein S8"/>
    <property type="match status" value="1"/>
</dbReference>
<evidence type="ECO:0000256" key="2">
    <source>
        <dbReference type="ARBA" id="ARBA00022980"/>
    </source>
</evidence>
<protein>
    <recommendedName>
        <fullName evidence="4 6">Small ribosomal subunit protein uS8</fullName>
    </recommendedName>
</protein>